<dbReference type="RefSeq" id="WP_007635302.1">
    <property type="nucleotide sequence ID" value="NC_020514.1"/>
</dbReference>
<reference evidence="2 3" key="1">
    <citation type="journal article" date="2013" name="Genome Announc.">
        <title>Complete Genome Sequence of Glaciecola psychrophila Strain 170T.</title>
        <authorList>
            <person name="Yin J."/>
            <person name="Chen J."/>
            <person name="Liu G."/>
            <person name="Yu Y."/>
            <person name="Song L."/>
            <person name="Wang X."/>
            <person name="Qu X."/>
        </authorList>
    </citation>
    <scope>NUCLEOTIDE SEQUENCE [LARGE SCALE GENOMIC DNA]</scope>
    <source>
        <strain evidence="2 3">170</strain>
    </source>
</reference>
<dbReference type="HOGENOM" id="CLU_962606_0_0_6"/>
<dbReference type="EMBL" id="CP003837">
    <property type="protein sequence ID" value="AGH44782.1"/>
    <property type="molecule type" value="Genomic_DNA"/>
</dbReference>
<dbReference type="OrthoDB" id="6384286at2"/>
<sequence>MKTSLIIYALIAFAFNVGAQDNTLSQKQYKDGISEQASTYPIKIDENNIIRRSFIDGDTHVIEIQVNHRTKEYIGKEELLNIEEQLLDTIGVNFCKDGTNESVARTVGISVEYRYFDKNAEPFHSVLFSQKKCNQLAMTYTPERITEEVSVEMKIRALEKAGTGRVKVCELKPLNDVIKIGYSNEADEVATFYVSDEYMVNSFMMNLNKKKLQELRQLLLNADKTAIENAMLDNLNLGEFNSNSGKLLLSSHKGALKGYFRSRKGRGSVRVLLDATELARCLSQVEPHL</sequence>
<keyword evidence="1" id="KW-0732">Signal</keyword>
<name>K7A170_9ALTE</name>
<dbReference type="Proteomes" id="UP000011864">
    <property type="component" value="Chromosome"/>
</dbReference>
<feature type="chain" id="PRO_5003898816" evidence="1">
    <location>
        <begin position="20"/>
        <end position="289"/>
    </location>
</feature>
<evidence type="ECO:0000313" key="3">
    <source>
        <dbReference type="Proteomes" id="UP000011864"/>
    </source>
</evidence>
<feature type="signal peptide" evidence="1">
    <location>
        <begin position="1"/>
        <end position="19"/>
    </location>
</feature>
<proteinExistence type="predicted"/>
<protein>
    <submittedName>
        <fullName evidence="2">Uncharacterized protein</fullName>
    </submittedName>
</protein>
<accession>K7A170</accession>
<gene>
    <name evidence="2" type="ORF">C427_2673</name>
</gene>
<evidence type="ECO:0000313" key="2">
    <source>
        <dbReference type="EMBL" id="AGH44782.1"/>
    </source>
</evidence>
<keyword evidence="3" id="KW-1185">Reference proteome</keyword>
<dbReference type="KEGG" id="gps:C427_2673"/>
<dbReference type="AlphaFoldDB" id="K7A170"/>
<organism evidence="2 3">
    <name type="scientific">Paraglaciecola psychrophila 170</name>
    <dbReference type="NCBI Taxonomy" id="1129794"/>
    <lineage>
        <taxon>Bacteria</taxon>
        <taxon>Pseudomonadati</taxon>
        <taxon>Pseudomonadota</taxon>
        <taxon>Gammaproteobacteria</taxon>
        <taxon>Alteromonadales</taxon>
        <taxon>Alteromonadaceae</taxon>
        <taxon>Paraglaciecola</taxon>
    </lineage>
</organism>
<evidence type="ECO:0000256" key="1">
    <source>
        <dbReference type="SAM" id="SignalP"/>
    </source>
</evidence>
<dbReference type="PATRIC" id="fig|1129794.4.peg.2653"/>